<accession>A0AAV4F9B8</accession>
<keyword evidence="5 7" id="KW-0418">Kinase</keyword>
<dbReference type="EMBL" id="BMAT01000628">
    <property type="protein sequence ID" value="GFR69664.1"/>
    <property type="molecule type" value="Genomic_DNA"/>
</dbReference>
<comment type="domain">
    <text evidence="7">The EXKPK motif is conserved in inositol-pentakisphosphate 2-kinases of both family 1 and 2.</text>
</comment>
<dbReference type="EC" id="2.7.1.158" evidence="2 7"/>
<keyword evidence="4 7" id="KW-0547">Nucleotide-binding</keyword>
<dbReference type="Gene3D" id="3.30.200.110">
    <property type="entry name" value="Inositol-pentakisphosphate 2-kinase, N-lobe"/>
    <property type="match status" value="1"/>
</dbReference>
<sequence length="360" mass="39951">MELEYRGEGSAAMVFALTKSNEVLRLIKSNTVDKIRKDIRNGQIDKSNLLDVQMAVKEQLANVIDYMRNIMQPLFSNQFVVVPTLTKVPHGFTDKAVALTRHERPDHRKNASGNSLDADIQWAFVLRDCCFVHDKKINFDSNIQSSLNCNAVEGRFDLATFLDTICKSDPFLLSPSFETDSSELRTNKDYPNIQESLLKCGDLSGHGNSNDSQDCQAEAFKSTSRNHSLLVSSGNSVIVNGKSESDGDNITVPGKVTSIGLGGNADSSRLSSVSKSEKFAAVSKNLHHSDRDFTLSFEIKPKKAYMLPKASGEEGRAQVCKFCMHQCLKVSVLFVTIQVKVFRLYEAMTKGCFGVKDNLW</sequence>
<dbReference type="PANTHER" id="PTHR14456:SF2">
    <property type="entry name" value="INOSITOL-PENTAKISPHOSPHATE 2-KINASE"/>
    <property type="match status" value="1"/>
</dbReference>
<dbReference type="PANTHER" id="PTHR14456">
    <property type="entry name" value="INOSITOL POLYPHOSPHATE KINASE 1"/>
    <property type="match status" value="1"/>
</dbReference>
<dbReference type="Pfam" id="PF06090">
    <property type="entry name" value="Ins_P5_2-kin"/>
    <property type="match status" value="1"/>
</dbReference>
<dbReference type="InterPro" id="IPR043001">
    <property type="entry name" value="IP5_2-K_N_lobe"/>
</dbReference>
<dbReference type="GO" id="GO:0035299">
    <property type="term" value="F:inositol-1,3,4,5,6-pentakisphosphate 2-kinase activity"/>
    <property type="evidence" value="ECO:0007669"/>
    <property type="project" value="UniProtKB-EC"/>
</dbReference>
<evidence type="ECO:0000313" key="9">
    <source>
        <dbReference type="Proteomes" id="UP000762676"/>
    </source>
</evidence>
<dbReference type="GO" id="GO:0005634">
    <property type="term" value="C:nucleus"/>
    <property type="evidence" value="ECO:0007669"/>
    <property type="project" value="TreeGrafter"/>
</dbReference>
<evidence type="ECO:0000256" key="7">
    <source>
        <dbReference type="RuleBase" id="RU364126"/>
    </source>
</evidence>
<comment type="function">
    <text evidence="7">Phosphorylates Ins(1,3,4,5,6)P5 at position 2 to form Ins(1,2,3,4,5,6)P6 (InsP6 or phytate).</text>
</comment>
<protein>
    <recommendedName>
        <fullName evidence="2 7">Inositol-pentakisphosphate 2-kinase</fullName>
        <ecNumber evidence="2 7">2.7.1.158</ecNumber>
    </recommendedName>
</protein>
<evidence type="ECO:0000256" key="5">
    <source>
        <dbReference type="ARBA" id="ARBA00022777"/>
    </source>
</evidence>
<evidence type="ECO:0000256" key="3">
    <source>
        <dbReference type="ARBA" id="ARBA00022679"/>
    </source>
</evidence>
<reference evidence="8 9" key="1">
    <citation type="journal article" date="2021" name="Elife">
        <title>Chloroplast acquisition without the gene transfer in kleptoplastic sea slugs, Plakobranchus ocellatus.</title>
        <authorList>
            <person name="Maeda T."/>
            <person name="Takahashi S."/>
            <person name="Yoshida T."/>
            <person name="Shimamura S."/>
            <person name="Takaki Y."/>
            <person name="Nagai Y."/>
            <person name="Toyoda A."/>
            <person name="Suzuki Y."/>
            <person name="Arimoto A."/>
            <person name="Ishii H."/>
            <person name="Satoh N."/>
            <person name="Nishiyama T."/>
            <person name="Hasebe M."/>
            <person name="Maruyama T."/>
            <person name="Minagawa J."/>
            <person name="Obokata J."/>
            <person name="Shigenobu S."/>
        </authorList>
    </citation>
    <scope>NUCLEOTIDE SEQUENCE [LARGE SCALE GENOMIC DNA]</scope>
</reference>
<evidence type="ECO:0000256" key="4">
    <source>
        <dbReference type="ARBA" id="ARBA00022741"/>
    </source>
</evidence>
<gene>
    <name evidence="8" type="ORF">ElyMa_000306600</name>
</gene>
<evidence type="ECO:0000256" key="2">
    <source>
        <dbReference type="ARBA" id="ARBA00012023"/>
    </source>
</evidence>
<organism evidence="8 9">
    <name type="scientific">Elysia marginata</name>
    <dbReference type="NCBI Taxonomy" id="1093978"/>
    <lineage>
        <taxon>Eukaryota</taxon>
        <taxon>Metazoa</taxon>
        <taxon>Spiralia</taxon>
        <taxon>Lophotrochozoa</taxon>
        <taxon>Mollusca</taxon>
        <taxon>Gastropoda</taxon>
        <taxon>Heterobranchia</taxon>
        <taxon>Euthyneura</taxon>
        <taxon>Panpulmonata</taxon>
        <taxon>Sacoglossa</taxon>
        <taxon>Placobranchoidea</taxon>
        <taxon>Plakobranchidae</taxon>
        <taxon>Elysia</taxon>
    </lineage>
</organism>
<proteinExistence type="inferred from homology"/>
<comment type="similarity">
    <text evidence="1">Belongs to the IPK1 type 2 family.</text>
</comment>
<evidence type="ECO:0000256" key="6">
    <source>
        <dbReference type="ARBA" id="ARBA00022840"/>
    </source>
</evidence>
<keyword evidence="3 7" id="KW-0808">Transferase</keyword>
<name>A0AAV4F9B8_9GAST</name>
<comment type="catalytic activity">
    <reaction evidence="7">
        <text>1D-myo-inositol 1,3,4,5,6-pentakisphosphate + ATP = 1D-myo-inositol hexakisphosphate + ADP + H(+)</text>
        <dbReference type="Rhea" id="RHEA:20313"/>
        <dbReference type="ChEBI" id="CHEBI:15378"/>
        <dbReference type="ChEBI" id="CHEBI:30616"/>
        <dbReference type="ChEBI" id="CHEBI:57733"/>
        <dbReference type="ChEBI" id="CHEBI:58130"/>
        <dbReference type="ChEBI" id="CHEBI:456216"/>
        <dbReference type="EC" id="2.7.1.158"/>
    </reaction>
</comment>
<comment type="caution">
    <text evidence="8">The sequence shown here is derived from an EMBL/GenBank/DDBJ whole genome shotgun (WGS) entry which is preliminary data.</text>
</comment>
<evidence type="ECO:0000313" key="8">
    <source>
        <dbReference type="EMBL" id="GFR69664.1"/>
    </source>
</evidence>
<dbReference type="AlphaFoldDB" id="A0AAV4F9B8"/>
<keyword evidence="6 7" id="KW-0067">ATP-binding</keyword>
<dbReference type="Proteomes" id="UP000762676">
    <property type="component" value="Unassembled WGS sequence"/>
</dbReference>
<evidence type="ECO:0000256" key="1">
    <source>
        <dbReference type="ARBA" id="ARBA00007229"/>
    </source>
</evidence>
<keyword evidence="9" id="KW-1185">Reference proteome</keyword>
<dbReference type="GO" id="GO:0032958">
    <property type="term" value="P:inositol phosphate biosynthetic process"/>
    <property type="evidence" value="ECO:0007669"/>
    <property type="project" value="TreeGrafter"/>
</dbReference>
<dbReference type="GO" id="GO:0005524">
    <property type="term" value="F:ATP binding"/>
    <property type="evidence" value="ECO:0007669"/>
    <property type="project" value="UniProtKB-KW"/>
</dbReference>
<dbReference type="InterPro" id="IPR009286">
    <property type="entry name" value="Ins_P5_2-kin"/>
</dbReference>